<dbReference type="InterPro" id="IPR027417">
    <property type="entry name" value="P-loop_NTPase"/>
</dbReference>
<protein>
    <recommendedName>
        <fullName evidence="3">Helicase ATP-binding domain-containing protein</fullName>
    </recommendedName>
</protein>
<dbReference type="SUPFAM" id="SSF52540">
    <property type="entry name" value="P-loop containing nucleoside triphosphate hydrolases"/>
    <property type="match status" value="1"/>
</dbReference>
<evidence type="ECO:0000313" key="2">
    <source>
        <dbReference type="Proteomes" id="UP000807769"/>
    </source>
</evidence>
<reference evidence="1" key="1">
    <citation type="journal article" date="2020" name="New Phytol.">
        <title>Comparative genomics reveals dynamic genome evolution in host specialist ectomycorrhizal fungi.</title>
        <authorList>
            <person name="Lofgren L.A."/>
            <person name="Nguyen N.H."/>
            <person name="Vilgalys R."/>
            <person name="Ruytinx J."/>
            <person name="Liao H.L."/>
            <person name="Branco S."/>
            <person name="Kuo A."/>
            <person name="LaButti K."/>
            <person name="Lipzen A."/>
            <person name="Andreopoulos W."/>
            <person name="Pangilinan J."/>
            <person name="Riley R."/>
            <person name="Hundley H."/>
            <person name="Na H."/>
            <person name="Barry K."/>
            <person name="Grigoriev I.V."/>
            <person name="Stajich J.E."/>
            <person name="Kennedy P.G."/>
        </authorList>
    </citation>
    <scope>NUCLEOTIDE SEQUENCE</scope>
    <source>
        <strain evidence="1">MN1</strain>
    </source>
</reference>
<dbReference type="GeneID" id="64632615"/>
<accession>A0A9P7E1M1</accession>
<dbReference type="EMBL" id="JABBWG010000035">
    <property type="protein sequence ID" value="KAG1809076.1"/>
    <property type="molecule type" value="Genomic_DNA"/>
</dbReference>
<gene>
    <name evidence="1" type="ORF">BJ212DRAFT_1448834</name>
</gene>
<dbReference type="Proteomes" id="UP000807769">
    <property type="component" value="Unassembled WGS sequence"/>
</dbReference>
<proteinExistence type="predicted"/>
<organism evidence="1 2">
    <name type="scientific">Suillus subaureus</name>
    <dbReference type="NCBI Taxonomy" id="48587"/>
    <lineage>
        <taxon>Eukaryota</taxon>
        <taxon>Fungi</taxon>
        <taxon>Dikarya</taxon>
        <taxon>Basidiomycota</taxon>
        <taxon>Agaricomycotina</taxon>
        <taxon>Agaricomycetes</taxon>
        <taxon>Agaricomycetidae</taxon>
        <taxon>Boletales</taxon>
        <taxon>Suillineae</taxon>
        <taxon>Suillaceae</taxon>
        <taxon>Suillus</taxon>
    </lineage>
</organism>
<keyword evidence="2" id="KW-1185">Reference proteome</keyword>
<evidence type="ECO:0000313" key="1">
    <source>
        <dbReference type="EMBL" id="KAG1809076.1"/>
    </source>
</evidence>
<name>A0A9P7E1M1_9AGAM</name>
<sequence>MKYQAIIISPEQLMKPREEFETLLCKPLFAQQIIGIIFDEAHCIATGGEFRPEYRELEHLCYILPCYIPFMLASAMLTVDNLAHVKRLLHMCSDKLLTIQMSVDHANIKLYLSFLIPDSWKDGDLVPPKFLIFFDNIQDSIAVAKTIQKQLPSALHHRIKWFNSDMTT</sequence>
<evidence type="ECO:0008006" key="3">
    <source>
        <dbReference type="Google" id="ProtNLM"/>
    </source>
</evidence>
<dbReference type="Gene3D" id="3.40.50.300">
    <property type="entry name" value="P-loop containing nucleotide triphosphate hydrolases"/>
    <property type="match status" value="1"/>
</dbReference>
<dbReference type="RefSeq" id="XP_041188985.1">
    <property type="nucleotide sequence ID" value="XM_041338599.1"/>
</dbReference>
<dbReference type="AlphaFoldDB" id="A0A9P7E1M1"/>
<dbReference type="OrthoDB" id="10261556at2759"/>
<comment type="caution">
    <text evidence="1">The sequence shown here is derived from an EMBL/GenBank/DDBJ whole genome shotgun (WGS) entry which is preliminary data.</text>
</comment>